<sequence length="362" mass="40117">MTPRRSIVGMIAHAPLVRNAALRRTVVVILIAIFAVLTFFPEKYRVASSLTPTDPASLGLSGTLGQLGAVGSVFGNQAAVEVSMKVAHSDNVREVVMQKLKLDKRLGLTPVETHRWLDRKVDVAVLRGGIIEFEVKLKDASLAMDIVRAYGEAVRAQLATISRTQTSYKRDILLRLVDESNERLAKAQAAYDSFRLKTRYSSPQAAIYAAGDRIPELEALIRAKDVELNAARQFATDDNFSVRQRLAEMEALQRQLTEARSVSPQQQSSVGQVVQQSTQADRLRRDLDLAQGLYDNYKRYLQGTSVENLTSTANIRILEPAYIDSQRQYNWLALIGAILVLLLGLTIEVYLIRPPLDGAKAA</sequence>
<evidence type="ECO:0000313" key="3">
    <source>
        <dbReference type="Proteomes" id="UP001595681"/>
    </source>
</evidence>
<keyword evidence="1" id="KW-0472">Membrane</keyword>
<gene>
    <name evidence="2" type="ORF">ACFOKF_18400</name>
</gene>
<organism evidence="2 3">
    <name type="scientific">Sphingobium rhizovicinum</name>
    <dbReference type="NCBI Taxonomy" id="432308"/>
    <lineage>
        <taxon>Bacteria</taxon>
        <taxon>Pseudomonadati</taxon>
        <taxon>Pseudomonadota</taxon>
        <taxon>Alphaproteobacteria</taxon>
        <taxon>Sphingomonadales</taxon>
        <taxon>Sphingomonadaceae</taxon>
        <taxon>Sphingobium</taxon>
    </lineage>
</organism>
<protein>
    <recommendedName>
        <fullName evidence="4">Lipopolysaccharide biosynthesis protein</fullName>
    </recommendedName>
</protein>
<dbReference type="PANTHER" id="PTHR32309:SF31">
    <property type="entry name" value="CAPSULAR EXOPOLYSACCHARIDE FAMILY"/>
    <property type="match status" value="1"/>
</dbReference>
<reference evidence="3" key="1">
    <citation type="journal article" date="2019" name="Int. J. Syst. Evol. Microbiol.">
        <title>The Global Catalogue of Microorganisms (GCM) 10K type strain sequencing project: providing services to taxonomists for standard genome sequencing and annotation.</title>
        <authorList>
            <consortium name="The Broad Institute Genomics Platform"/>
            <consortium name="The Broad Institute Genome Sequencing Center for Infectious Disease"/>
            <person name="Wu L."/>
            <person name="Ma J."/>
        </authorList>
    </citation>
    <scope>NUCLEOTIDE SEQUENCE [LARGE SCALE GENOMIC DNA]</scope>
    <source>
        <strain evidence="3">CCM 7491</strain>
    </source>
</reference>
<dbReference type="InterPro" id="IPR050445">
    <property type="entry name" value="Bact_polysacc_biosynth/exp"/>
</dbReference>
<comment type="caution">
    <text evidence="2">The sequence shown here is derived from an EMBL/GenBank/DDBJ whole genome shotgun (WGS) entry which is preliminary data.</text>
</comment>
<keyword evidence="3" id="KW-1185">Reference proteome</keyword>
<feature type="transmembrane region" description="Helical" evidence="1">
    <location>
        <begin position="21"/>
        <end position="40"/>
    </location>
</feature>
<name>A0ABV7NI27_9SPHN</name>
<keyword evidence="1" id="KW-0812">Transmembrane</keyword>
<keyword evidence="1" id="KW-1133">Transmembrane helix</keyword>
<evidence type="ECO:0000256" key="1">
    <source>
        <dbReference type="SAM" id="Phobius"/>
    </source>
</evidence>
<dbReference type="PANTHER" id="PTHR32309">
    <property type="entry name" value="TYROSINE-PROTEIN KINASE"/>
    <property type="match status" value="1"/>
</dbReference>
<feature type="transmembrane region" description="Helical" evidence="1">
    <location>
        <begin position="331"/>
        <end position="352"/>
    </location>
</feature>
<dbReference type="RefSeq" id="WP_380797501.1">
    <property type="nucleotide sequence ID" value="NZ_JBHRVU010000004.1"/>
</dbReference>
<accession>A0ABV7NI27</accession>
<evidence type="ECO:0000313" key="2">
    <source>
        <dbReference type="EMBL" id="MFC3443144.1"/>
    </source>
</evidence>
<dbReference type="Proteomes" id="UP001595681">
    <property type="component" value="Unassembled WGS sequence"/>
</dbReference>
<dbReference type="EMBL" id="JBHRVU010000004">
    <property type="protein sequence ID" value="MFC3443144.1"/>
    <property type="molecule type" value="Genomic_DNA"/>
</dbReference>
<proteinExistence type="predicted"/>
<evidence type="ECO:0008006" key="4">
    <source>
        <dbReference type="Google" id="ProtNLM"/>
    </source>
</evidence>